<keyword evidence="4 13" id="KW-0813">Transport</keyword>
<keyword evidence="7 13" id="KW-0812">Transmembrane</keyword>
<feature type="transmembrane region" description="Helical" evidence="13">
    <location>
        <begin position="266"/>
        <end position="286"/>
    </location>
</feature>
<keyword evidence="8 13" id="KW-0460">Magnesium</keyword>
<evidence type="ECO:0000256" key="2">
    <source>
        <dbReference type="ARBA" id="ARBA00009765"/>
    </source>
</evidence>
<evidence type="ECO:0000256" key="7">
    <source>
        <dbReference type="ARBA" id="ARBA00022692"/>
    </source>
</evidence>
<feature type="transmembrane region" description="Helical" evidence="13">
    <location>
        <begin position="298"/>
        <end position="318"/>
    </location>
</feature>
<keyword evidence="10 13" id="KW-0406">Ion transport</keyword>
<dbReference type="InterPro" id="IPR045861">
    <property type="entry name" value="CorA_cytoplasmic_dom"/>
</dbReference>
<organism evidence="15 16">
    <name type="scientific">Ancylobacter radicis</name>
    <dbReference type="NCBI Taxonomy" id="2836179"/>
    <lineage>
        <taxon>Bacteria</taxon>
        <taxon>Pseudomonadati</taxon>
        <taxon>Pseudomonadota</taxon>
        <taxon>Alphaproteobacteria</taxon>
        <taxon>Hyphomicrobiales</taxon>
        <taxon>Xanthobacteraceae</taxon>
        <taxon>Ancylobacter</taxon>
    </lineage>
</organism>
<comment type="subcellular location">
    <subcellularLocation>
        <location evidence="1">Cell inner membrane</location>
        <topology evidence="1">Multi-pass membrane protein</topology>
    </subcellularLocation>
    <subcellularLocation>
        <location evidence="13">Membrane</location>
        <topology evidence="13">Multi-pass membrane protein</topology>
    </subcellularLocation>
</comment>
<accession>A0ABS5R6R0</accession>
<evidence type="ECO:0000256" key="11">
    <source>
        <dbReference type="ARBA" id="ARBA00023136"/>
    </source>
</evidence>
<evidence type="ECO:0000256" key="5">
    <source>
        <dbReference type="ARBA" id="ARBA00022475"/>
    </source>
</evidence>
<reference evidence="15" key="1">
    <citation type="submission" date="2021-05" db="EMBL/GenBank/DDBJ databases">
        <authorList>
            <person name="Sun Q."/>
            <person name="Inoue M."/>
        </authorList>
    </citation>
    <scope>NUCLEOTIDE SEQUENCE</scope>
    <source>
        <strain evidence="15">VKM B-3255</strain>
    </source>
</reference>
<dbReference type="SUPFAM" id="SSF143865">
    <property type="entry name" value="CorA soluble domain-like"/>
    <property type="match status" value="1"/>
</dbReference>
<dbReference type="RefSeq" id="WP_213754980.1">
    <property type="nucleotide sequence ID" value="NZ_JAHCQH010000015.1"/>
</dbReference>
<dbReference type="InterPro" id="IPR002523">
    <property type="entry name" value="MgTranspt_CorA/ZnTranspt_ZntB"/>
</dbReference>
<evidence type="ECO:0000256" key="10">
    <source>
        <dbReference type="ARBA" id="ARBA00023065"/>
    </source>
</evidence>
<dbReference type="InterPro" id="IPR050829">
    <property type="entry name" value="CorA_MIT"/>
</dbReference>
<dbReference type="InterPro" id="IPR045863">
    <property type="entry name" value="CorA_TM1_TM2"/>
</dbReference>
<keyword evidence="14" id="KW-0175">Coiled coil</keyword>
<protein>
    <recommendedName>
        <fullName evidence="3 13">Magnesium transport protein CorA</fullName>
    </recommendedName>
</protein>
<keyword evidence="5 13" id="KW-1003">Cell membrane</keyword>
<dbReference type="Gene3D" id="1.20.58.340">
    <property type="entry name" value="Magnesium transport protein CorA, transmembrane region"/>
    <property type="match status" value="2"/>
</dbReference>
<evidence type="ECO:0000256" key="8">
    <source>
        <dbReference type="ARBA" id="ARBA00022842"/>
    </source>
</evidence>
<keyword evidence="9 13" id="KW-1133">Transmembrane helix</keyword>
<name>A0ABS5R6R0_9HYPH</name>
<dbReference type="Proteomes" id="UP001166585">
    <property type="component" value="Unassembled WGS sequence"/>
</dbReference>
<evidence type="ECO:0000256" key="1">
    <source>
        <dbReference type="ARBA" id="ARBA00004429"/>
    </source>
</evidence>
<keyword evidence="6" id="KW-0997">Cell inner membrane</keyword>
<dbReference type="InterPro" id="IPR004488">
    <property type="entry name" value="Mg/Co-transport_prot_CorA"/>
</dbReference>
<keyword evidence="11 13" id="KW-0472">Membrane</keyword>
<comment type="function">
    <text evidence="13">Mediates influx of magnesium ions.</text>
</comment>
<evidence type="ECO:0000256" key="14">
    <source>
        <dbReference type="SAM" id="Coils"/>
    </source>
</evidence>
<dbReference type="NCBIfam" id="TIGR00383">
    <property type="entry name" value="corA"/>
    <property type="match status" value="1"/>
</dbReference>
<dbReference type="PANTHER" id="PTHR47685:SF1">
    <property type="entry name" value="MAGNESIUM TRANSPORT PROTEIN CORA"/>
    <property type="match status" value="1"/>
</dbReference>
<evidence type="ECO:0000256" key="9">
    <source>
        <dbReference type="ARBA" id="ARBA00022989"/>
    </source>
</evidence>
<feature type="coiled-coil region" evidence="14">
    <location>
        <begin position="142"/>
        <end position="169"/>
    </location>
</feature>
<evidence type="ECO:0000256" key="6">
    <source>
        <dbReference type="ARBA" id="ARBA00022519"/>
    </source>
</evidence>
<proteinExistence type="inferred from homology"/>
<sequence>MITAYCIRNGALQGFDVPAEGPVPPDALWIDMLRPASGEDALVEAALGIGVPTQAEMVEIEPSSRLRIENGAIYLTGSLVCRADEERPILSAVSFILVNHRLVTLRYDEPKPFRLVMARLTHGCSATLTGEQLLMELLDAIVDRAADIIEHLSEQIEALSERIFDREARTDQNQRYRALLNMIARKADLGSKVRESLVSMARIFTFLAAEGETKALSKDQKAALKSLQRDATSLTDHVSYLGDKITFLLDATLGLVSIEQNNIIKIFAVLSVVLMPPTLIASIYGMNFEHMPELALTWGYPLALIAMLVAAIVPYWIFKWRRWL</sequence>
<evidence type="ECO:0000256" key="12">
    <source>
        <dbReference type="ARBA" id="ARBA00034269"/>
    </source>
</evidence>
<gene>
    <name evidence="13 15" type="primary">corA</name>
    <name evidence="15" type="ORF">KIP89_08725</name>
</gene>
<comment type="catalytic activity">
    <reaction evidence="12">
        <text>Mg(2+)(in) = Mg(2+)(out)</text>
        <dbReference type="Rhea" id="RHEA:29827"/>
        <dbReference type="ChEBI" id="CHEBI:18420"/>
    </reaction>
</comment>
<comment type="caution">
    <text evidence="15">The sequence shown here is derived from an EMBL/GenBank/DDBJ whole genome shotgun (WGS) entry which is preliminary data.</text>
</comment>
<evidence type="ECO:0000256" key="4">
    <source>
        <dbReference type="ARBA" id="ARBA00022448"/>
    </source>
</evidence>
<keyword evidence="16" id="KW-1185">Reference proteome</keyword>
<dbReference type="SUPFAM" id="SSF144083">
    <property type="entry name" value="Magnesium transport protein CorA, transmembrane region"/>
    <property type="match status" value="1"/>
</dbReference>
<evidence type="ECO:0000256" key="13">
    <source>
        <dbReference type="RuleBase" id="RU362010"/>
    </source>
</evidence>
<evidence type="ECO:0000313" key="16">
    <source>
        <dbReference type="Proteomes" id="UP001166585"/>
    </source>
</evidence>
<dbReference type="Pfam" id="PF01544">
    <property type="entry name" value="CorA"/>
    <property type="match status" value="1"/>
</dbReference>
<evidence type="ECO:0000256" key="3">
    <source>
        <dbReference type="ARBA" id="ARBA00019439"/>
    </source>
</evidence>
<evidence type="ECO:0000313" key="15">
    <source>
        <dbReference type="EMBL" id="MBS9477187.1"/>
    </source>
</evidence>
<dbReference type="EMBL" id="JAHCQH010000015">
    <property type="protein sequence ID" value="MBS9477187.1"/>
    <property type="molecule type" value="Genomic_DNA"/>
</dbReference>
<comment type="similarity">
    <text evidence="2 13">Belongs to the CorA metal ion transporter (MIT) (TC 1.A.35) family.</text>
</comment>
<dbReference type="CDD" id="cd12837">
    <property type="entry name" value="EcCorA-like_u1"/>
    <property type="match status" value="1"/>
</dbReference>
<dbReference type="PANTHER" id="PTHR47685">
    <property type="entry name" value="MAGNESIUM TRANSPORT PROTEIN CORA"/>
    <property type="match status" value="1"/>
</dbReference>